<gene>
    <name evidence="2" type="ORF">JKILLFL_G5435</name>
</gene>
<accession>A0A9N8M1G2</accession>
<feature type="region of interest" description="Disordered" evidence="1">
    <location>
        <begin position="798"/>
        <end position="852"/>
    </location>
</feature>
<feature type="compositionally biased region" description="Polar residues" evidence="1">
    <location>
        <begin position="398"/>
        <end position="419"/>
    </location>
</feature>
<dbReference type="Proteomes" id="UP000836404">
    <property type="component" value="Unassembled WGS sequence"/>
</dbReference>
<evidence type="ECO:0008006" key="4">
    <source>
        <dbReference type="Google" id="ProtNLM"/>
    </source>
</evidence>
<reference evidence="2 3" key="1">
    <citation type="submission" date="2020-10" db="EMBL/GenBank/DDBJ databases">
        <authorList>
            <person name="Sedaghatjoo S."/>
        </authorList>
    </citation>
    <scope>NUCLEOTIDE SEQUENCE [LARGE SCALE GENOMIC DNA]</scope>
    <source>
        <strain evidence="2 3">LLFL</strain>
    </source>
</reference>
<feature type="region of interest" description="Disordered" evidence="1">
    <location>
        <begin position="382"/>
        <end position="488"/>
    </location>
</feature>
<feature type="region of interest" description="Disordered" evidence="1">
    <location>
        <begin position="213"/>
        <end position="242"/>
    </location>
</feature>
<feature type="compositionally biased region" description="Polar residues" evidence="1">
    <location>
        <begin position="214"/>
        <end position="242"/>
    </location>
</feature>
<dbReference type="AlphaFoldDB" id="A0A9N8M1G2"/>
<dbReference type="EMBL" id="CAJHJF010005454">
    <property type="protein sequence ID" value="CAD6950096.1"/>
    <property type="molecule type" value="Genomic_DNA"/>
</dbReference>
<organism evidence="2 3">
    <name type="scientific">Tilletia laevis</name>
    <dbReference type="NCBI Taxonomy" id="157183"/>
    <lineage>
        <taxon>Eukaryota</taxon>
        <taxon>Fungi</taxon>
        <taxon>Dikarya</taxon>
        <taxon>Basidiomycota</taxon>
        <taxon>Ustilaginomycotina</taxon>
        <taxon>Exobasidiomycetes</taxon>
        <taxon>Tilletiales</taxon>
        <taxon>Tilletiaceae</taxon>
        <taxon>Tilletia</taxon>
    </lineage>
</organism>
<feature type="region of interest" description="Disordered" evidence="1">
    <location>
        <begin position="665"/>
        <end position="689"/>
    </location>
</feature>
<proteinExistence type="predicted"/>
<name>A0A9N8M1G2_9BASI</name>
<evidence type="ECO:0000313" key="2">
    <source>
        <dbReference type="EMBL" id="CAD6950096.1"/>
    </source>
</evidence>
<feature type="compositionally biased region" description="Basic and acidic residues" evidence="1">
    <location>
        <begin position="665"/>
        <end position="678"/>
    </location>
</feature>
<sequence length="954" mass="101343">MRSISGAEQTRPVADASVVSLLTLPTEILLSIIHLAAATPLSATQVDLPTLVQIAQTCSHLRHIVLTHVFQIQNQGIICSGGLASTLRAHAISNAWATGQLHRDPSLQLTTANLDLPNATGLRAQHVRPIVLRLPRLRPQGGHQEGSSGHEDDDVHILLLFRAQALYWAKTRRVPRKATRRDGSIYDEARWEPSDATPLTVIGRPVVPPVEAQQRFTASTSHSTRGSNRTKPSKVQRTQASDSYGTLGRIANLSLDPTSLTGADNPYQDITSAIVLPLSSADGSITIVMGRRDGTSQLATLSPPSLSPTQTVASQGSARLILHPVLPFRFSNDIQALHAVRLPKQAPSPSSSSSYAHQLPPSALLAVGTKSGHIAVMRVYTQRSSQPTRADGKASGRSVPTCQQTSPSGSRTTAPSQANPMDKEAPQAAVPKSVQSKGRRSWKERRELLKAEQSGVGPSHQGPIADPQGQRNTRAWKDTPSPNTAPDTAPYVELLIHRDLSHDLAEAEAAALPTAAAANISVVVIIDLAGSWVHWHGAFDDSGRIDAKAVNQPASNPSPSPSLALSTVAVAARTGAVAVPAPSSSTAPPPARSKSSVYALFALPFPPSLERVWRTSPTRQQGSADAGTSSSSPPADSQNPLSILVVGYFDGTVALFAIVGDHDEKLGDSEETSGEKGGRRAASSGGMPRLLMRLEDPSTQDAVYSLRAFWHLPTINGPTVRERDGSTSSSSATSTTTPVLRVLAGSARFGCVRVWEVSGDELVATLPGGSGGKGDDGGSLYSGMTLFPSFPWRTSIRTRTRGRRSSFDDPSGPGGEDDEQGGKGSMVGAPRRPAFLLPSTQQGTPSTNKVGPTYSLALDVDDECGQYDDDDDAEPGMLGRRRGARRMDANAGGRVWGTNGWGVWMLDFVPTLASSVVVGSAEEEEEEQHMVGQVAYYVHDGVRMDLRLSVDPWE</sequence>
<dbReference type="CDD" id="cd09917">
    <property type="entry name" value="F-box_SF"/>
    <property type="match status" value="1"/>
</dbReference>
<comment type="caution">
    <text evidence="2">The sequence shown here is derived from an EMBL/GenBank/DDBJ whole genome shotgun (WGS) entry which is preliminary data.</text>
</comment>
<evidence type="ECO:0000313" key="3">
    <source>
        <dbReference type="Proteomes" id="UP000836404"/>
    </source>
</evidence>
<feature type="region of interest" description="Disordered" evidence="1">
    <location>
        <begin position="615"/>
        <end position="637"/>
    </location>
</feature>
<evidence type="ECO:0000256" key="1">
    <source>
        <dbReference type="SAM" id="MobiDB-lite"/>
    </source>
</evidence>
<keyword evidence="3" id="KW-1185">Reference proteome</keyword>
<feature type="compositionally biased region" description="Polar residues" evidence="1">
    <location>
        <begin position="838"/>
        <end position="850"/>
    </location>
</feature>
<protein>
    <recommendedName>
        <fullName evidence="4">F-box domain-containing protein</fullName>
    </recommendedName>
</protein>